<proteinExistence type="predicted"/>
<keyword evidence="2" id="KW-1185">Reference proteome</keyword>
<dbReference type="RefSeq" id="WP_016542213.1">
    <property type="nucleotide sequence ID" value="NZ_ASQH01000016.1"/>
</dbReference>
<comment type="caution">
    <text evidence="1">The sequence shown here is derived from an EMBL/GenBank/DDBJ whole genome shotgun (WGS) entry which is preliminary data.</text>
</comment>
<accession>A0A829HND0</accession>
<dbReference type="EMBL" id="ATGG01000002">
    <property type="protein sequence ID" value="EPF94497.1"/>
    <property type="molecule type" value="Genomic_DNA"/>
</dbReference>
<dbReference type="Proteomes" id="UP000014523">
    <property type="component" value="Unassembled WGS sequence"/>
</dbReference>
<reference evidence="1 2" key="1">
    <citation type="submission" date="2013-06" db="EMBL/GenBank/DDBJ databases">
        <title>The Genome Sequence of Acinetobacter gyllenbergii CIP 110306.</title>
        <authorList>
            <consortium name="The Broad Institute Genome Sequencing Platform"/>
            <consortium name="The Broad Institute Genome Sequencing Center for Infectious Disease"/>
            <person name="Cerqueira G."/>
            <person name="Feldgarden M."/>
            <person name="Courvalin P."/>
            <person name="Perichon B."/>
            <person name="Grillot-Courvalin C."/>
            <person name="Clermont D."/>
            <person name="Rocha E."/>
            <person name="Yoon E.-J."/>
            <person name="Nemec A."/>
            <person name="Young S.K."/>
            <person name="Zeng Q."/>
            <person name="Gargeya S."/>
            <person name="Fitzgerald M."/>
            <person name="Abouelleil A."/>
            <person name="Alvarado L."/>
            <person name="Berlin A.M."/>
            <person name="Chapman S.B."/>
            <person name="Dewar J."/>
            <person name="Goldberg J."/>
            <person name="Griggs A."/>
            <person name="Gujja S."/>
            <person name="Hansen M."/>
            <person name="Howarth C."/>
            <person name="Imamovic A."/>
            <person name="Larimer J."/>
            <person name="McCowan C."/>
            <person name="Murphy C."/>
            <person name="Pearson M."/>
            <person name="Priest M."/>
            <person name="Roberts A."/>
            <person name="Saif S."/>
            <person name="Shea T."/>
            <person name="Sykes S."/>
            <person name="Wortman J."/>
            <person name="Nusbaum C."/>
            <person name="Birren B."/>
        </authorList>
    </citation>
    <scope>NUCLEOTIDE SEQUENCE [LARGE SCALE GENOMIC DNA]</scope>
    <source>
        <strain evidence="1 2">CIP 110306</strain>
    </source>
</reference>
<name>A0A829HND0_9GAMM</name>
<dbReference type="AlphaFoldDB" id="A0A829HND0"/>
<sequence length="142" mass="16794">MSVKPYDAFEIDRLVKYYRNIPNFPKTSQELYLDDAAMMAGLYIDPISNLEDRFRDIFVFSEYKKPVDIKQAQTIGGVDQFDIQEIAYFISDILVHEKYHTGLFGSMIINGVIENMICRLETLLQDEKVLHSPQKSWWKFWR</sequence>
<dbReference type="GeneID" id="99060274"/>
<organism evidence="1 2">
    <name type="scientific">Acinetobacter gyllenbergii CIP 110306 = MTCC 11365</name>
    <dbReference type="NCBI Taxonomy" id="1217657"/>
    <lineage>
        <taxon>Bacteria</taxon>
        <taxon>Pseudomonadati</taxon>
        <taxon>Pseudomonadota</taxon>
        <taxon>Gammaproteobacteria</taxon>
        <taxon>Moraxellales</taxon>
        <taxon>Moraxellaceae</taxon>
        <taxon>Acinetobacter</taxon>
    </lineage>
</organism>
<gene>
    <name evidence="1" type="ORF">F957_00083</name>
</gene>
<evidence type="ECO:0000313" key="1">
    <source>
        <dbReference type="EMBL" id="EPF94497.1"/>
    </source>
</evidence>
<protein>
    <submittedName>
        <fullName evidence="1">Uncharacterized protein</fullName>
    </submittedName>
</protein>
<evidence type="ECO:0000313" key="2">
    <source>
        <dbReference type="Proteomes" id="UP000014523"/>
    </source>
</evidence>